<dbReference type="AlphaFoldDB" id="E3PS02"/>
<dbReference type="BioCyc" id="CSTI499177:GJE9-1588-MONOMER"/>
<dbReference type="eggNOG" id="ENOG5032YA0">
    <property type="taxonomic scope" value="Bacteria"/>
</dbReference>
<reference evidence="3" key="1">
    <citation type="journal article" date="2010" name="BMC Genomics">
        <title>Clostridium sticklandii, a specialist in amino acid degradation:revisiting its metabolism through its genome sequence.</title>
        <authorList>
            <person name="Fonknechten N."/>
            <person name="Chaussonnerie S."/>
            <person name="Tricot S."/>
            <person name="Lajus A."/>
            <person name="Andreesen J.R."/>
            <person name="Perchat N."/>
            <person name="Pelletier E."/>
            <person name="Gouyvenoux M."/>
            <person name="Barbe V."/>
            <person name="Salanoubat M."/>
            <person name="Le Paslier D."/>
            <person name="Weissenbach J."/>
            <person name="Cohen G.N."/>
            <person name="Kreimeyer A."/>
        </authorList>
    </citation>
    <scope>NUCLEOTIDE SEQUENCE [LARGE SCALE GENOMIC DNA]</scope>
    <source>
        <strain evidence="3">ATCC 12662 / DSM 519 / JCM 1433 / CCUG 9281 / NCIMB 10654 / HF</strain>
    </source>
</reference>
<evidence type="ECO:0000313" key="2">
    <source>
        <dbReference type="EMBL" id="CBH21656.1"/>
    </source>
</evidence>
<feature type="region of interest" description="Disordered" evidence="1">
    <location>
        <begin position="25"/>
        <end position="45"/>
    </location>
</feature>
<dbReference type="STRING" id="1511.CLOST_1536"/>
<protein>
    <recommendedName>
        <fullName evidence="4">DUF1064 domain-containing protein</fullName>
    </recommendedName>
</protein>
<dbReference type="InterPro" id="IPR009414">
    <property type="entry name" value="DUF1064"/>
</dbReference>
<dbReference type="KEGG" id="cst:CLOST_1536"/>
<accession>E3PS02</accession>
<dbReference type="Proteomes" id="UP000007041">
    <property type="component" value="Chromosome"/>
</dbReference>
<dbReference type="EMBL" id="FP565809">
    <property type="protein sequence ID" value="CBH21656.1"/>
    <property type="molecule type" value="Genomic_DNA"/>
</dbReference>
<evidence type="ECO:0000256" key="1">
    <source>
        <dbReference type="SAM" id="MobiDB-lite"/>
    </source>
</evidence>
<sequence length="153" mass="17906">MTMEEYQDYLKRKKEPANKTVAAVKQTQNKKGGGAIPHKQNNTKSKYSNKKVLIDGITFDSMKEANRYRELKLLEKVGEISNLVLQPIYVLQESFEYKGEKIRAIKYIGDFEYREVKTGNKVLEDTKGFKTKDYLIKVKLLKNKYPDIDFREL</sequence>
<proteinExistence type="predicted"/>
<keyword evidence="3" id="KW-1185">Reference proteome</keyword>
<dbReference type="Pfam" id="PF06356">
    <property type="entry name" value="DUF1064"/>
    <property type="match status" value="1"/>
</dbReference>
<organism evidence="2 3">
    <name type="scientific">Acetoanaerobium sticklandii (strain ATCC 12662 / DSM 519 / JCM 1433 / CCUG 9281 / NCIMB 10654 / HF)</name>
    <name type="common">Clostridium sticklandii</name>
    <dbReference type="NCBI Taxonomy" id="499177"/>
    <lineage>
        <taxon>Bacteria</taxon>
        <taxon>Bacillati</taxon>
        <taxon>Bacillota</taxon>
        <taxon>Clostridia</taxon>
        <taxon>Peptostreptococcales</taxon>
        <taxon>Filifactoraceae</taxon>
        <taxon>Acetoanaerobium</taxon>
    </lineage>
</organism>
<evidence type="ECO:0008006" key="4">
    <source>
        <dbReference type="Google" id="ProtNLM"/>
    </source>
</evidence>
<gene>
    <name evidence="2" type="ordered locus">CLOST_1536</name>
</gene>
<name>E3PS02_ACESD</name>
<evidence type="ECO:0000313" key="3">
    <source>
        <dbReference type="Proteomes" id="UP000007041"/>
    </source>
</evidence>
<dbReference type="HOGENOM" id="CLU_129139_0_1_9"/>